<dbReference type="GO" id="GO:0016757">
    <property type="term" value="F:glycosyltransferase activity"/>
    <property type="evidence" value="ECO:0007669"/>
    <property type="project" value="InterPro"/>
</dbReference>
<dbReference type="SUPFAM" id="SSF53448">
    <property type="entry name" value="Nucleotide-diphospho-sugar transferases"/>
    <property type="match status" value="1"/>
</dbReference>
<accession>A0A1T4PAV7</accession>
<dbReference type="Gene3D" id="3.90.550.10">
    <property type="entry name" value="Spore Coat Polysaccharide Biosynthesis Protein SpsA, Chain A"/>
    <property type="match status" value="1"/>
</dbReference>
<dbReference type="AlphaFoldDB" id="A0A1T4PAV7"/>
<dbReference type="EMBL" id="FUXC01000008">
    <property type="protein sequence ID" value="SJZ88695.1"/>
    <property type="molecule type" value="Genomic_DNA"/>
</dbReference>
<organism evidence="1 2">
    <name type="scientific">Treponema berlinense</name>
    <dbReference type="NCBI Taxonomy" id="225004"/>
    <lineage>
        <taxon>Bacteria</taxon>
        <taxon>Pseudomonadati</taxon>
        <taxon>Spirochaetota</taxon>
        <taxon>Spirochaetia</taxon>
        <taxon>Spirochaetales</taxon>
        <taxon>Treponemataceae</taxon>
        <taxon>Treponema</taxon>
    </lineage>
</organism>
<protein>
    <submittedName>
        <fullName evidence="1">Glycosyl transferase family 8</fullName>
    </submittedName>
</protein>
<sequence length="338" mass="39072">MKYVYVLTSTTKDLYYEQALISVYSLRKKMPNSQIIFIVDDNTEKSFTEENKRLALKKYASQVISVNFDENIPNIDRSRLLKTSIPDYIDESFLYIDCDTVICDDLSEIENEKAVTGGVLDGHCLLNEHIHKKYFLERDKKLGFSGTKEAGYNINGGLLLAKADTPEQKEQTKALFKKWNELWKYSAYKKHDKHDQSALNEANFQTGLKMQLLDGKWNCQLSHGGLVFLKDAKIIHYYSSEFSGKSYIPYYKLADKNVLQKIKEFGDIPEEIKEMIDNPKFQFNEVQLINDQRIVSIMQSPLLFTLADLKAHCPHFFNMLEGICAGLRKFAKSLKKIH</sequence>
<dbReference type="OrthoDB" id="3034663at2"/>
<reference evidence="1 2" key="1">
    <citation type="submission" date="2017-02" db="EMBL/GenBank/DDBJ databases">
        <authorList>
            <person name="Peterson S.W."/>
        </authorList>
    </citation>
    <scope>NUCLEOTIDE SEQUENCE [LARGE SCALE GENOMIC DNA]</scope>
    <source>
        <strain evidence="1 2">ATCC BAA-909</strain>
    </source>
</reference>
<name>A0A1T4PAV7_9SPIR</name>
<dbReference type="InterPro" id="IPR002495">
    <property type="entry name" value="Glyco_trans_8"/>
</dbReference>
<proteinExistence type="predicted"/>
<dbReference type="InterPro" id="IPR029044">
    <property type="entry name" value="Nucleotide-diphossugar_trans"/>
</dbReference>
<dbReference type="RefSeq" id="WP_078931246.1">
    <property type="nucleotide sequence ID" value="NZ_CAMEQG010000023.1"/>
</dbReference>
<dbReference type="Pfam" id="PF01501">
    <property type="entry name" value="Glyco_transf_8"/>
    <property type="match status" value="1"/>
</dbReference>
<dbReference type="GeneID" id="303367744"/>
<evidence type="ECO:0000313" key="1">
    <source>
        <dbReference type="EMBL" id="SJZ88695.1"/>
    </source>
</evidence>
<keyword evidence="2" id="KW-1185">Reference proteome</keyword>
<keyword evidence="1" id="KW-0808">Transferase</keyword>
<gene>
    <name evidence="1" type="ORF">SAMN02745152_01512</name>
</gene>
<dbReference type="Proteomes" id="UP000190395">
    <property type="component" value="Unassembled WGS sequence"/>
</dbReference>
<dbReference type="STRING" id="225004.SAMN02745152_01512"/>
<evidence type="ECO:0000313" key="2">
    <source>
        <dbReference type="Proteomes" id="UP000190395"/>
    </source>
</evidence>